<proteinExistence type="predicted"/>
<accession>A0ABD3RFQ3</accession>
<dbReference type="SUPFAM" id="SSF48619">
    <property type="entry name" value="Phospholipase A2, PLA2"/>
    <property type="match status" value="1"/>
</dbReference>
<dbReference type="AlphaFoldDB" id="A0ABD3RFQ3"/>
<dbReference type="Gene3D" id="1.20.90.10">
    <property type="entry name" value="Phospholipase A2 domain"/>
    <property type="match status" value="1"/>
</dbReference>
<evidence type="ECO:0000313" key="2">
    <source>
        <dbReference type="Proteomes" id="UP001530377"/>
    </source>
</evidence>
<dbReference type="Proteomes" id="UP001530377">
    <property type="component" value="Unassembled WGS sequence"/>
</dbReference>
<gene>
    <name evidence="1" type="ORF">ACHAXA_000873</name>
</gene>
<name>A0ABD3RFQ3_9STRA</name>
<dbReference type="InterPro" id="IPR036444">
    <property type="entry name" value="PLipase_A2_dom_sf"/>
</dbReference>
<feature type="non-terminal residue" evidence="1">
    <location>
        <position position="1"/>
    </location>
</feature>
<dbReference type="EMBL" id="JALLPB020000844">
    <property type="protein sequence ID" value="KAL3806280.1"/>
    <property type="molecule type" value="Genomic_DNA"/>
</dbReference>
<reference evidence="1 2" key="1">
    <citation type="submission" date="2024-10" db="EMBL/GenBank/DDBJ databases">
        <title>Updated reference genomes for cyclostephanoid diatoms.</title>
        <authorList>
            <person name="Roberts W.R."/>
            <person name="Alverson A.J."/>
        </authorList>
    </citation>
    <scope>NUCLEOTIDE SEQUENCE [LARGE SCALE GENOMIC DNA]</scope>
    <source>
        <strain evidence="1 2">AJA228-03</strain>
    </source>
</reference>
<comment type="caution">
    <text evidence="1">The sequence shown here is derived from an EMBL/GenBank/DDBJ whole genome shotgun (WGS) entry which is preliminary data.</text>
</comment>
<sequence length="446" mass="46881">ELSLPSDLSFSVSGILNGGLSSSSKAGKSTEGNSSKAWKSGKSTAAQVKGFVITGVDPSFEIVSCGPAFVEIKGSRTAEISPGNILIYVRSDTPVCSSCNPLFRKVQSISASLSGTLLLETTLITVSEMIQVATTPEAIAFGILPIEPLFICPTGNSAGQGSLVVTPTDSIEGGTVVLDKPPSPWLLSPEDYATSISAIGSCNDNWLMKNLDGRCSFTNCYVGVDGDKTNCFSCKDTCDNGCGPQGSVFNTDGNFGTFDFGPACCNHDFCYSSNTFSKDECDLAFYDKMKQQCPPPGIVITTLLFPILRPILLGCDVLAAAFYVAVAFGGGKAQADAQAKQKLHELDPVCIAKCPSTQQSGGQGLTVLNIDMLRPSGTFLVSYEMYVIPDRLSIEYEGNTIFNTDGLVSGSNSANVNFNGTSTIVKVTIDAPLSGTAWDVFVGCPI</sequence>
<evidence type="ECO:0000313" key="1">
    <source>
        <dbReference type="EMBL" id="KAL3806280.1"/>
    </source>
</evidence>
<keyword evidence="2" id="KW-1185">Reference proteome</keyword>
<protein>
    <submittedName>
        <fullName evidence="1">Uncharacterized protein</fullName>
    </submittedName>
</protein>
<organism evidence="1 2">
    <name type="scientific">Cyclostephanos tholiformis</name>
    <dbReference type="NCBI Taxonomy" id="382380"/>
    <lineage>
        <taxon>Eukaryota</taxon>
        <taxon>Sar</taxon>
        <taxon>Stramenopiles</taxon>
        <taxon>Ochrophyta</taxon>
        <taxon>Bacillariophyta</taxon>
        <taxon>Coscinodiscophyceae</taxon>
        <taxon>Thalassiosirophycidae</taxon>
        <taxon>Stephanodiscales</taxon>
        <taxon>Stephanodiscaceae</taxon>
        <taxon>Cyclostephanos</taxon>
    </lineage>
</organism>